<proteinExistence type="inferred from homology"/>
<dbReference type="Gene3D" id="3.40.50.1820">
    <property type="entry name" value="alpha/beta hydrolase"/>
    <property type="match status" value="1"/>
</dbReference>
<dbReference type="EMBL" id="CP086365">
    <property type="protein sequence ID" value="UNI24557.1"/>
    <property type="molecule type" value="Genomic_DNA"/>
</dbReference>
<name>A0A9Q8VH96_9HYPO</name>
<dbReference type="GeneID" id="72072236"/>
<dbReference type="InterPro" id="IPR000073">
    <property type="entry name" value="AB_hydrolase_1"/>
</dbReference>
<feature type="domain" description="AB hydrolase-1" evidence="2">
    <location>
        <begin position="53"/>
        <end position="279"/>
    </location>
</feature>
<dbReference type="AlphaFoldDB" id="A0A9Q8VH96"/>
<dbReference type="KEGG" id="ptkz:JDV02_010292"/>
<dbReference type="Pfam" id="PF12697">
    <property type="entry name" value="Abhydrolase_6"/>
    <property type="match status" value="1"/>
</dbReference>
<dbReference type="RefSeq" id="XP_047848038.1">
    <property type="nucleotide sequence ID" value="XM_047992025.1"/>
</dbReference>
<evidence type="ECO:0000313" key="3">
    <source>
        <dbReference type="EMBL" id="UNI24557.1"/>
    </source>
</evidence>
<protein>
    <recommendedName>
        <fullName evidence="2">AB hydrolase-1 domain-containing protein</fullName>
    </recommendedName>
</protein>
<dbReference type="PANTHER" id="PTHR47751:SF1">
    <property type="entry name" value="SUPERFAMILY HYDROLASE, PUTATIVE (AFU_ORTHOLOGUE AFUA_2G16580)-RELATED"/>
    <property type="match status" value="1"/>
</dbReference>
<dbReference type="Proteomes" id="UP000829364">
    <property type="component" value="Chromosome 12"/>
</dbReference>
<dbReference type="SUPFAM" id="SSF53474">
    <property type="entry name" value="alpha/beta-Hydrolases"/>
    <property type="match status" value="1"/>
</dbReference>
<dbReference type="OrthoDB" id="2498029at2759"/>
<gene>
    <name evidence="3" type="ORF">JDV02_010292</name>
</gene>
<dbReference type="InterPro" id="IPR051411">
    <property type="entry name" value="Polyketide_trans_af380"/>
</dbReference>
<dbReference type="Gene3D" id="1.10.10.800">
    <property type="match status" value="1"/>
</dbReference>
<evidence type="ECO:0000313" key="4">
    <source>
        <dbReference type="Proteomes" id="UP000829364"/>
    </source>
</evidence>
<sequence length="305" mass="33125">MRQDVSFDSQGLRLAGHLYLPDQLTPSERLPAIVVSHPGAGVKEQTAGIYANRLHNEGFITLTFDCAYHGESEGTPRGLEDPAHRVEDIKNAVSFLACHERVDPDRIALLGICASGGYAITATATDIRIKAVATVSGVDLGSFMRKGFNGKQDPSVLKSQLEQAARARTAAAGGADAGGFSLFPPDEATAKGWGKYAYEAWSYYTTPRGCHPRSAKVMPWISIDKLASFFGFGVIDQIGPKPVLMIVGAEAETKWMAEEAIPNAKEPKELYQIDGASHVDLYDIDEHVTKATSRLVNYYKHWLGV</sequence>
<reference evidence="3" key="1">
    <citation type="submission" date="2021-11" db="EMBL/GenBank/DDBJ databases">
        <title>Purpureocillium_takamizusanense_genome.</title>
        <authorList>
            <person name="Nguyen N.-H."/>
        </authorList>
    </citation>
    <scope>NUCLEOTIDE SEQUENCE</scope>
    <source>
        <strain evidence="3">PT3</strain>
    </source>
</reference>
<comment type="similarity">
    <text evidence="1">Belongs to the polyketide transferase af380 family.</text>
</comment>
<evidence type="ECO:0000259" key="2">
    <source>
        <dbReference type="Pfam" id="PF12697"/>
    </source>
</evidence>
<dbReference type="InterPro" id="IPR029058">
    <property type="entry name" value="AB_hydrolase_fold"/>
</dbReference>
<evidence type="ECO:0000256" key="1">
    <source>
        <dbReference type="ARBA" id="ARBA00029464"/>
    </source>
</evidence>
<dbReference type="PANTHER" id="PTHR47751">
    <property type="entry name" value="SUPERFAMILY HYDROLASE, PUTATIVE (AFU_ORTHOLOGUE AFUA_2G16580)-RELATED"/>
    <property type="match status" value="1"/>
</dbReference>
<keyword evidence="4" id="KW-1185">Reference proteome</keyword>
<organism evidence="3 4">
    <name type="scientific">Purpureocillium takamizusanense</name>
    <dbReference type="NCBI Taxonomy" id="2060973"/>
    <lineage>
        <taxon>Eukaryota</taxon>
        <taxon>Fungi</taxon>
        <taxon>Dikarya</taxon>
        <taxon>Ascomycota</taxon>
        <taxon>Pezizomycotina</taxon>
        <taxon>Sordariomycetes</taxon>
        <taxon>Hypocreomycetidae</taxon>
        <taxon>Hypocreales</taxon>
        <taxon>Ophiocordycipitaceae</taxon>
        <taxon>Purpureocillium</taxon>
    </lineage>
</organism>
<accession>A0A9Q8VH96</accession>